<dbReference type="CDD" id="cd04730">
    <property type="entry name" value="NPD_like"/>
    <property type="match status" value="1"/>
</dbReference>
<sequence length="463" mass="50210">MTSLSSYALTLRGRDYSPLIVGGMGTNISTAELGLAVEKLGGISHLSDAMLMDVSDRLFGTRFTAAKAKLYAGLRDAADKSAELFDLDAVREATIRYISNVMQRTTGRGLMLINCMEKLTMNSGLDTLKTRLNAALDAGIDGITLSAGLHLSSFRLMSENKHFHDALLGIIVSSSRALNLFLRKSAATGRLPDYVVVEGPLAGGHLGFGMEDWKNHSLEAIVKEVKAFLAEKNLSIPVIAAGGIFTGGDAARFMGEVGANGIQAATRFAVTEESGLTCAAKQAFFNSKPEDIEVNGLSPTGYPMRMLKCSPAIESDIRPNCEAYGYLLNHGECAYLKEWKLRHEAMSAGEPVPPKEKGCLCTHMRNYKVWTCGAMASRLRETSIQKEDGEWILPTAADVYEDYMESTGSEIRLPKAAQDYLREHQTHQASQTNLSSGFVPQVAPQFFRPFAGTNREVSAKAGS</sequence>
<dbReference type="InterPro" id="IPR004136">
    <property type="entry name" value="NMO"/>
</dbReference>
<dbReference type="Pfam" id="PF03060">
    <property type="entry name" value="NMO"/>
    <property type="match status" value="1"/>
</dbReference>
<keyword evidence="4" id="KW-0503">Monooxygenase</keyword>
<name>A0A6I1EMJ8_9BURK</name>
<keyword evidence="1" id="KW-0285">Flavoprotein</keyword>
<organism evidence="4 5">
    <name type="scientific">Sutterella seckii</name>
    <dbReference type="NCBI Taxonomy" id="1944635"/>
    <lineage>
        <taxon>Bacteria</taxon>
        <taxon>Pseudomonadati</taxon>
        <taxon>Pseudomonadota</taxon>
        <taxon>Betaproteobacteria</taxon>
        <taxon>Burkholderiales</taxon>
        <taxon>Sutterellaceae</taxon>
        <taxon>Sutterella</taxon>
    </lineage>
</organism>
<dbReference type="InterPro" id="IPR013785">
    <property type="entry name" value="Aldolase_TIM"/>
</dbReference>
<dbReference type="PANTHER" id="PTHR32332:SF18">
    <property type="entry name" value="2-NITROPROPANE DIOXYGENASE"/>
    <property type="match status" value="1"/>
</dbReference>
<dbReference type="AlphaFoldDB" id="A0A6I1EMJ8"/>
<dbReference type="RefSeq" id="WP_152158891.1">
    <property type="nucleotide sequence ID" value="NZ_WEHX01000084.1"/>
</dbReference>
<dbReference type="Proteomes" id="UP000430564">
    <property type="component" value="Unassembled WGS sequence"/>
</dbReference>
<dbReference type="GO" id="GO:0018580">
    <property type="term" value="F:nitronate monooxygenase activity"/>
    <property type="evidence" value="ECO:0007669"/>
    <property type="project" value="InterPro"/>
</dbReference>
<keyword evidence="3" id="KW-0560">Oxidoreductase</keyword>
<proteinExistence type="predicted"/>
<dbReference type="PANTHER" id="PTHR32332">
    <property type="entry name" value="2-NITROPROPANE DIOXYGENASE"/>
    <property type="match status" value="1"/>
</dbReference>
<keyword evidence="2" id="KW-0288">FMN</keyword>
<evidence type="ECO:0000256" key="1">
    <source>
        <dbReference type="ARBA" id="ARBA00022630"/>
    </source>
</evidence>
<dbReference type="SUPFAM" id="SSF51412">
    <property type="entry name" value="Inosine monophosphate dehydrogenase (IMPDH)"/>
    <property type="match status" value="1"/>
</dbReference>
<evidence type="ECO:0000313" key="5">
    <source>
        <dbReference type="Proteomes" id="UP000430564"/>
    </source>
</evidence>
<protein>
    <submittedName>
        <fullName evidence="4">Nitronate monooxygenase</fullName>
    </submittedName>
</protein>
<dbReference type="OrthoDB" id="9778912at2"/>
<comment type="caution">
    <text evidence="4">The sequence shown here is derived from an EMBL/GenBank/DDBJ whole genome shotgun (WGS) entry which is preliminary data.</text>
</comment>
<accession>A0A6I1EMJ8</accession>
<dbReference type="Gene3D" id="3.20.20.70">
    <property type="entry name" value="Aldolase class I"/>
    <property type="match status" value="1"/>
</dbReference>
<gene>
    <name evidence="4" type="ORF">GBM95_09540</name>
</gene>
<reference evidence="4 5" key="1">
    <citation type="submission" date="2019-10" db="EMBL/GenBank/DDBJ databases">
        <title>Genome diversity of Sutterella seckii.</title>
        <authorList>
            <person name="Chaplin A.V."/>
            <person name="Sokolova S.R."/>
            <person name="Mosin K.A."/>
            <person name="Ivanova E.L."/>
            <person name="Kochetkova T.O."/>
            <person name="Goltsov A.Y."/>
            <person name="Trofimov D.Y."/>
            <person name="Efimov B.A."/>
        </authorList>
    </citation>
    <scope>NUCLEOTIDE SEQUENCE [LARGE SCALE GENOMIC DNA]</scope>
    <source>
        <strain evidence="4 5">ASD393</strain>
    </source>
</reference>
<dbReference type="EMBL" id="WEHX01000084">
    <property type="protein sequence ID" value="KAB7655540.1"/>
    <property type="molecule type" value="Genomic_DNA"/>
</dbReference>
<evidence type="ECO:0000256" key="2">
    <source>
        <dbReference type="ARBA" id="ARBA00022643"/>
    </source>
</evidence>
<evidence type="ECO:0000256" key="3">
    <source>
        <dbReference type="ARBA" id="ARBA00023002"/>
    </source>
</evidence>
<evidence type="ECO:0000313" key="4">
    <source>
        <dbReference type="EMBL" id="KAB7655540.1"/>
    </source>
</evidence>